<feature type="compositionally biased region" description="Basic and acidic residues" evidence="1">
    <location>
        <begin position="26"/>
        <end position="35"/>
    </location>
</feature>
<feature type="compositionally biased region" description="Basic residues" evidence="1">
    <location>
        <begin position="122"/>
        <end position="131"/>
    </location>
</feature>
<accession>A0ABU6Q8V1</accession>
<organism evidence="2 3">
    <name type="scientific">Stylosanthes scabra</name>
    <dbReference type="NCBI Taxonomy" id="79078"/>
    <lineage>
        <taxon>Eukaryota</taxon>
        <taxon>Viridiplantae</taxon>
        <taxon>Streptophyta</taxon>
        <taxon>Embryophyta</taxon>
        <taxon>Tracheophyta</taxon>
        <taxon>Spermatophyta</taxon>
        <taxon>Magnoliopsida</taxon>
        <taxon>eudicotyledons</taxon>
        <taxon>Gunneridae</taxon>
        <taxon>Pentapetalae</taxon>
        <taxon>rosids</taxon>
        <taxon>fabids</taxon>
        <taxon>Fabales</taxon>
        <taxon>Fabaceae</taxon>
        <taxon>Papilionoideae</taxon>
        <taxon>50 kb inversion clade</taxon>
        <taxon>dalbergioids sensu lato</taxon>
        <taxon>Dalbergieae</taxon>
        <taxon>Pterocarpus clade</taxon>
        <taxon>Stylosanthes</taxon>
    </lineage>
</organism>
<dbReference type="EMBL" id="JASCZI010000071">
    <property type="protein sequence ID" value="MED6108216.1"/>
    <property type="molecule type" value="Genomic_DNA"/>
</dbReference>
<proteinExistence type="predicted"/>
<reference evidence="2 3" key="1">
    <citation type="journal article" date="2023" name="Plants (Basel)">
        <title>Bridging the Gap: Combining Genomics and Transcriptomics Approaches to Understand Stylosanthes scabra, an Orphan Legume from the Brazilian Caatinga.</title>
        <authorList>
            <person name="Ferreira-Neto J.R.C."/>
            <person name="da Silva M.D."/>
            <person name="Binneck E."/>
            <person name="de Melo N.F."/>
            <person name="da Silva R.H."/>
            <person name="de Melo A.L.T.M."/>
            <person name="Pandolfi V."/>
            <person name="Bustamante F.O."/>
            <person name="Brasileiro-Vidal A.C."/>
            <person name="Benko-Iseppon A.M."/>
        </authorList>
    </citation>
    <scope>NUCLEOTIDE SEQUENCE [LARGE SCALE GENOMIC DNA]</scope>
    <source>
        <tissue evidence="2">Leaves</tissue>
    </source>
</reference>
<evidence type="ECO:0000313" key="2">
    <source>
        <dbReference type="EMBL" id="MED6108216.1"/>
    </source>
</evidence>
<gene>
    <name evidence="2" type="ORF">PIB30_021511</name>
</gene>
<dbReference type="Proteomes" id="UP001341840">
    <property type="component" value="Unassembled WGS sequence"/>
</dbReference>
<keyword evidence="3" id="KW-1185">Reference proteome</keyword>
<comment type="caution">
    <text evidence="2">The sequence shown here is derived from an EMBL/GenBank/DDBJ whole genome shotgun (WGS) entry which is preliminary data.</text>
</comment>
<feature type="region of interest" description="Disordered" evidence="1">
    <location>
        <begin position="1"/>
        <end position="131"/>
    </location>
</feature>
<evidence type="ECO:0000256" key="1">
    <source>
        <dbReference type="SAM" id="MobiDB-lite"/>
    </source>
</evidence>
<evidence type="ECO:0000313" key="3">
    <source>
        <dbReference type="Proteomes" id="UP001341840"/>
    </source>
</evidence>
<feature type="compositionally biased region" description="Basic and acidic residues" evidence="1">
    <location>
        <begin position="103"/>
        <end position="121"/>
    </location>
</feature>
<sequence length="131" mass="15032">MRGKGIGAGLANERGKQLQNKKVRERSRTSERERVACSGGLERRRRASGGSRGDRRQLLGEQQQCRASSRIGEIKKQKMQGGAPEKKEVARRRCFFRQQRRAPRIEKQADHLGWRTGDSKQKRSYKITKAI</sequence>
<name>A0ABU6Q8V1_9FABA</name>
<feature type="compositionally biased region" description="Basic residues" evidence="1">
    <location>
        <begin position="89"/>
        <end position="102"/>
    </location>
</feature>
<protein>
    <submittedName>
        <fullName evidence="2">Uncharacterized protein</fullName>
    </submittedName>
</protein>